<organism evidence="11 12">
    <name type="scientific">Alteromonas confluentis</name>
    <dbReference type="NCBI Taxonomy" id="1656094"/>
    <lineage>
        <taxon>Bacteria</taxon>
        <taxon>Pseudomonadati</taxon>
        <taxon>Pseudomonadota</taxon>
        <taxon>Gammaproteobacteria</taxon>
        <taxon>Alteromonadales</taxon>
        <taxon>Alteromonadaceae</taxon>
        <taxon>Alteromonas/Salinimonas group</taxon>
        <taxon>Alteromonas</taxon>
    </lineage>
</organism>
<dbReference type="GO" id="GO:0008764">
    <property type="term" value="F:UDP-N-acetylmuramoylalanine-D-glutamate ligase activity"/>
    <property type="evidence" value="ECO:0007669"/>
    <property type="project" value="UniProtKB-UniRule"/>
</dbReference>
<dbReference type="Pfam" id="PF21799">
    <property type="entry name" value="MurD-like_N"/>
    <property type="match status" value="1"/>
</dbReference>
<feature type="domain" description="Mur ligase C-terminal" evidence="9">
    <location>
        <begin position="298"/>
        <end position="410"/>
    </location>
</feature>
<evidence type="ECO:0000256" key="2">
    <source>
        <dbReference type="ARBA" id="ARBA00004752"/>
    </source>
</evidence>
<feature type="binding site" evidence="7">
    <location>
        <begin position="111"/>
        <end position="117"/>
    </location>
    <ligand>
        <name>ATP</name>
        <dbReference type="ChEBI" id="CHEBI:30616"/>
    </ligand>
</feature>
<evidence type="ECO:0000256" key="1">
    <source>
        <dbReference type="ARBA" id="ARBA00004496"/>
    </source>
</evidence>
<comment type="subcellular location">
    <subcellularLocation>
        <location evidence="1 7 8">Cytoplasm</location>
    </subcellularLocation>
</comment>
<dbReference type="RefSeq" id="WP_070124996.1">
    <property type="nucleotide sequence ID" value="NZ_MDHN01000015.1"/>
</dbReference>
<dbReference type="Gene3D" id="3.40.1190.10">
    <property type="entry name" value="Mur-like, catalytic domain"/>
    <property type="match status" value="1"/>
</dbReference>
<dbReference type="EMBL" id="MDHN01000015">
    <property type="protein sequence ID" value="OFC71320.1"/>
    <property type="molecule type" value="Genomic_DNA"/>
</dbReference>
<evidence type="ECO:0000259" key="10">
    <source>
        <dbReference type="Pfam" id="PF08245"/>
    </source>
</evidence>
<dbReference type="STRING" id="1656094.BFC18_09205"/>
<evidence type="ECO:0000256" key="8">
    <source>
        <dbReference type="RuleBase" id="RU003664"/>
    </source>
</evidence>
<dbReference type="NCBIfam" id="TIGR01087">
    <property type="entry name" value="murD"/>
    <property type="match status" value="1"/>
</dbReference>
<dbReference type="InterPro" id="IPR013221">
    <property type="entry name" value="Mur_ligase_cen"/>
</dbReference>
<comment type="caution">
    <text evidence="11">The sequence shown here is derived from an EMBL/GenBank/DDBJ whole genome shotgun (WGS) entry which is preliminary data.</text>
</comment>
<keyword evidence="7 8" id="KW-0131">Cell cycle</keyword>
<dbReference type="InterPro" id="IPR005762">
    <property type="entry name" value="MurD"/>
</dbReference>
<dbReference type="Pfam" id="PF08245">
    <property type="entry name" value="Mur_ligase_M"/>
    <property type="match status" value="1"/>
</dbReference>
<keyword evidence="3 7" id="KW-0963">Cytoplasm</keyword>
<dbReference type="GO" id="GO:0009252">
    <property type="term" value="P:peptidoglycan biosynthetic process"/>
    <property type="evidence" value="ECO:0007669"/>
    <property type="project" value="UniProtKB-UniRule"/>
</dbReference>
<dbReference type="EC" id="6.3.2.9" evidence="7 8"/>
<keyword evidence="7 8" id="KW-0961">Cell wall biogenesis/degradation</keyword>
<evidence type="ECO:0000256" key="4">
    <source>
        <dbReference type="ARBA" id="ARBA00022598"/>
    </source>
</evidence>
<keyword evidence="12" id="KW-1185">Reference proteome</keyword>
<evidence type="ECO:0000256" key="3">
    <source>
        <dbReference type="ARBA" id="ARBA00022490"/>
    </source>
</evidence>
<comment type="catalytic activity">
    <reaction evidence="7 8">
        <text>UDP-N-acetyl-alpha-D-muramoyl-L-alanine + D-glutamate + ATP = UDP-N-acetyl-alpha-D-muramoyl-L-alanyl-D-glutamate + ADP + phosphate + H(+)</text>
        <dbReference type="Rhea" id="RHEA:16429"/>
        <dbReference type="ChEBI" id="CHEBI:15378"/>
        <dbReference type="ChEBI" id="CHEBI:29986"/>
        <dbReference type="ChEBI" id="CHEBI:30616"/>
        <dbReference type="ChEBI" id="CHEBI:43474"/>
        <dbReference type="ChEBI" id="CHEBI:83898"/>
        <dbReference type="ChEBI" id="CHEBI:83900"/>
        <dbReference type="ChEBI" id="CHEBI:456216"/>
        <dbReference type="EC" id="6.3.2.9"/>
    </reaction>
</comment>
<keyword evidence="5 7" id="KW-0547">Nucleotide-binding</keyword>
<dbReference type="UniPathway" id="UPA00219"/>
<evidence type="ECO:0000256" key="7">
    <source>
        <dbReference type="HAMAP-Rule" id="MF_00639"/>
    </source>
</evidence>
<comment type="similarity">
    <text evidence="7">Belongs to the MurCDEF family.</text>
</comment>
<comment type="pathway">
    <text evidence="2 7 8">Cell wall biogenesis; peptidoglycan biosynthesis.</text>
</comment>
<dbReference type="AlphaFoldDB" id="A0A1E7ZCU9"/>
<dbReference type="GO" id="GO:0051301">
    <property type="term" value="P:cell division"/>
    <property type="evidence" value="ECO:0007669"/>
    <property type="project" value="UniProtKB-KW"/>
</dbReference>
<reference evidence="11 12" key="1">
    <citation type="submission" date="2016-08" db="EMBL/GenBank/DDBJ databases">
        <authorList>
            <person name="Seilhamer J.J."/>
        </authorList>
    </citation>
    <scope>NUCLEOTIDE SEQUENCE [LARGE SCALE GENOMIC DNA]</scope>
    <source>
        <strain evidence="11 12">KCTC 42603</strain>
    </source>
</reference>
<dbReference type="GO" id="GO:0008360">
    <property type="term" value="P:regulation of cell shape"/>
    <property type="evidence" value="ECO:0007669"/>
    <property type="project" value="UniProtKB-KW"/>
</dbReference>
<dbReference type="HAMAP" id="MF_00639">
    <property type="entry name" value="MurD"/>
    <property type="match status" value="1"/>
</dbReference>
<feature type="domain" description="Mur ligase central" evidence="10">
    <location>
        <begin position="109"/>
        <end position="274"/>
    </location>
</feature>
<name>A0A1E7ZCU9_9ALTE</name>
<dbReference type="GO" id="GO:0005524">
    <property type="term" value="F:ATP binding"/>
    <property type="evidence" value="ECO:0007669"/>
    <property type="project" value="UniProtKB-UniRule"/>
</dbReference>
<dbReference type="PANTHER" id="PTHR43692">
    <property type="entry name" value="UDP-N-ACETYLMURAMOYLALANINE--D-GLUTAMATE LIGASE"/>
    <property type="match status" value="1"/>
</dbReference>
<dbReference type="InterPro" id="IPR036615">
    <property type="entry name" value="Mur_ligase_C_dom_sf"/>
</dbReference>
<dbReference type="InterPro" id="IPR036565">
    <property type="entry name" value="Mur-like_cat_sf"/>
</dbReference>
<accession>A0A1E7ZCU9</accession>
<proteinExistence type="inferred from homology"/>
<dbReference type="GO" id="GO:0005737">
    <property type="term" value="C:cytoplasm"/>
    <property type="evidence" value="ECO:0007669"/>
    <property type="project" value="UniProtKB-SubCell"/>
</dbReference>
<dbReference type="OrthoDB" id="9809796at2"/>
<keyword evidence="7 8" id="KW-0133">Cell shape</keyword>
<dbReference type="Gene3D" id="3.90.190.20">
    <property type="entry name" value="Mur ligase, C-terminal domain"/>
    <property type="match status" value="1"/>
</dbReference>
<evidence type="ECO:0000256" key="6">
    <source>
        <dbReference type="ARBA" id="ARBA00022840"/>
    </source>
</evidence>
<evidence type="ECO:0000313" key="11">
    <source>
        <dbReference type="EMBL" id="OFC71320.1"/>
    </source>
</evidence>
<keyword evidence="6 7" id="KW-0067">ATP-binding</keyword>
<dbReference type="InterPro" id="IPR004101">
    <property type="entry name" value="Mur_ligase_C"/>
</dbReference>
<dbReference type="SUPFAM" id="SSF53623">
    <property type="entry name" value="MurD-like peptide ligases, catalytic domain"/>
    <property type="match status" value="1"/>
</dbReference>
<dbReference type="GO" id="GO:0071555">
    <property type="term" value="P:cell wall organization"/>
    <property type="evidence" value="ECO:0007669"/>
    <property type="project" value="UniProtKB-KW"/>
</dbReference>
<dbReference type="PANTHER" id="PTHR43692:SF1">
    <property type="entry name" value="UDP-N-ACETYLMURAMOYLALANINE--D-GLUTAMATE LIGASE"/>
    <property type="match status" value="1"/>
</dbReference>
<protein>
    <recommendedName>
        <fullName evidence="7 8">UDP-N-acetylmuramoylalanine--D-glutamate ligase</fullName>
        <ecNumber evidence="7 8">6.3.2.9</ecNumber>
    </recommendedName>
    <alternativeName>
        <fullName evidence="7">D-glutamic acid-adding enzyme</fullName>
    </alternativeName>
    <alternativeName>
        <fullName evidence="7">UDP-N-acetylmuramoyl-L-alanyl-D-glutamate synthetase</fullName>
    </alternativeName>
</protein>
<evidence type="ECO:0000256" key="5">
    <source>
        <dbReference type="ARBA" id="ARBA00022741"/>
    </source>
</evidence>
<sequence length="436" mass="46063">MNELLASQQVVVAGLGLTGQSVVRFLSATGATVKVWDTRTNAVVPESITQPVTLGELPPGYWEGVDTLVLSPGISPSHASVKSAKLADVEVMGDVELFARLQRIPAFGITGSNGKTTVTLLLTHILNQAGLKACAAGNVGRPVLETVGEEWDFLILELSSFQLETTSSLNLLGATILNVTDDHLDRHGTMAEYAAAKQRIFAHCEHAVVWQGHEETYPATKVAKQTAFQAQPTAKDFGFTDNYITWQGKPVLDMASVKLVGSHNVLNIQAALSLALVAGLKIDTACEAVKSFEPAPHRCVEIANTNGVRWIDDSKATNVGATLAALEGLGGTKTGKLILIAGGDGKGADLTALKAPFNRYVDLVITIGKDGKAISELVPGSQYLPDLPSAVKLAAQQAEPGDMVLLSPACASIDMFDNYAHRAKVFADAITEVTAK</sequence>
<dbReference type="Proteomes" id="UP000175691">
    <property type="component" value="Unassembled WGS sequence"/>
</dbReference>
<dbReference type="Gene3D" id="3.40.50.720">
    <property type="entry name" value="NAD(P)-binding Rossmann-like Domain"/>
    <property type="match status" value="1"/>
</dbReference>
<keyword evidence="4 7" id="KW-0436">Ligase</keyword>
<evidence type="ECO:0000259" key="9">
    <source>
        <dbReference type="Pfam" id="PF02875"/>
    </source>
</evidence>
<dbReference type="Pfam" id="PF02875">
    <property type="entry name" value="Mur_ligase_C"/>
    <property type="match status" value="1"/>
</dbReference>
<keyword evidence="7 8" id="KW-0132">Cell division</keyword>
<keyword evidence="7 8" id="KW-0573">Peptidoglycan synthesis</keyword>
<gene>
    <name evidence="7" type="primary">murD</name>
    <name evidence="11" type="ORF">BFC18_09205</name>
</gene>
<comment type="function">
    <text evidence="7 8">Cell wall formation. Catalyzes the addition of glutamate to the nucleotide precursor UDP-N-acetylmuramoyl-L-alanine (UMA).</text>
</comment>
<evidence type="ECO:0000313" key="12">
    <source>
        <dbReference type="Proteomes" id="UP000175691"/>
    </source>
</evidence>
<dbReference type="SUPFAM" id="SSF53244">
    <property type="entry name" value="MurD-like peptide ligases, peptide-binding domain"/>
    <property type="match status" value="1"/>
</dbReference>
<dbReference type="SUPFAM" id="SSF51984">
    <property type="entry name" value="MurCD N-terminal domain"/>
    <property type="match status" value="1"/>
</dbReference>